<feature type="compositionally biased region" description="Polar residues" evidence="1">
    <location>
        <begin position="1018"/>
        <end position="1029"/>
    </location>
</feature>
<feature type="compositionally biased region" description="Basic and acidic residues" evidence="1">
    <location>
        <begin position="529"/>
        <end position="554"/>
    </location>
</feature>
<feature type="region of interest" description="Disordered" evidence="1">
    <location>
        <begin position="1006"/>
        <end position="1029"/>
    </location>
</feature>
<dbReference type="CDD" id="cd01285">
    <property type="entry name" value="nucleoside_deaminase"/>
    <property type="match status" value="1"/>
</dbReference>
<feature type="region of interest" description="Disordered" evidence="1">
    <location>
        <begin position="454"/>
        <end position="554"/>
    </location>
</feature>
<feature type="compositionally biased region" description="Basic and acidic residues" evidence="1">
    <location>
        <begin position="1229"/>
        <end position="1248"/>
    </location>
</feature>
<dbReference type="PROSITE" id="PS51747">
    <property type="entry name" value="CYT_DCMP_DEAMINASES_2"/>
    <property type="match status" value="1"/>
</dbReference>
<dbReference type="InterPro" id="IPR002125">
    <property type="entry name" value="CMP_dCMP_dom"/>
</dbReference>
<feature type="compositionally biased region" description="Basic residues" evidence="1">
    <location>
        <begin position="1664"/>
        <end position="1685"/>
    </location>
</feature>
<dbReference type="EMBL" id="BQKI01000081">
    <property type="protein sequence ID" value="GJN28829.1"/>
    <property type="molecule type" value="Genomic_DNA"/>
</dbReference>
<evidence type="ECO:0000313" key="3">
    <source>
        <dbReference type="EMBL" id="GJN28829.1"/>
    </source>
</evidence>
<name>A0AAV5EZH4_ELECO</name>
<feature type="compositionally biased region" description="Polar residues" evidence="1">
    <location>
        <begin position="1140"/>
        <end position="1149"/>
    </location>
</feature>
<feature type="compositionally biased region" description="Polar residues" evidence="1">
    <location>
        <begin position="1161"/>
        <end position="1175"/>
    </location>
</feature>
<sequence length="1701" mass="191824">MDRTVEARRRRANREPTYDATSQTILIPRPGKTTHFQLHATTTCLVLRRSPPEHTDPPAAAANLLAGPTMYSSYSAAAFALRASKPVHAHSSYTYAYLPSHHCHRDDDDGGHHRHHHELLPQSPYLSPRFLLDGYLLRHSARHLLLSARLLPPPPPHPHPPRCCRRKAASRCCGGGGGGPANGRVSCRAEARGCRCSGRGAARSDLGAACRRFEGRGYCCGGSGSGRLLDAGRRRRDAPHLVRRAVRQEVWEYDGEWPHRRCSIECLDDWEEEDEECVYDQRNVAGDRHLSSGRWEEDDGDGGGKHRCRDCNQRISQESYYNGGDVYGGRRRERRDVDEYHGSFRDSDRRRRQQRDYLDDEEDLDFMRRRQIREGMDRREFDFDDAVDTRRIGTRRYGDDGRKYEHRRESRNSDYDDNLDVRRESRNAEDARRIDRRTYRRDFEIDDEVDMRREGRHRSNDDQRYDMRRQRRVDDGDDDSLLRSRRRHDDDQDLVERRYYSEGRSQKPARASQMDEDDEKRASSSRNTEYSRHATHEDSSSSRVRWRDNVDRRTSEVRDQRYSVGWSNDERETRDYDKTHLVRVQDVRTGTQDVKVITEDGTKLASSSNNTSILKHNSNLDKITAVHNDESRKSSQNIMEISEVRANSIEQDRRAYHEEDRRNYIENRSSSLESSVKMASDSRRQVDQCSEVNQQLASLAESRKIAEKFTDVTTDSSRNVNSASHLQKNYDEVNQTDIDDRSASIQNITRVTRDKKRIVNQQVIHETDVDVQNVTHVDVPKIHSSDISISRSSQNNSKTESHVNVTSSMNFIHNASDQEEHAYENKVYTSDSAMVRDQQSHLEAGVHGWAHSTSSTNISDNMKESHGKVELTKAHANKAAVASTSESHLQTRTNDQPLLTSAVNTPGSVNEQCNLPGVHASDGSVVISSQDFDSGNGNQVHRMSEVNIFREHRGMSDQQSSQISFTQRNDEQRLAESSQESGEKLVSLEDTERLMQHNMDMSWQQASTSGISRDKDVTSLQRDSTEDGSSMVNANMAQQAITIGSNKQVVRNETTAGSTVASGSSARQSVSVKESMLESAARLQKSSTFHVGQFVDELQKGVSDADIASAKKNEKPMVEGITSSSSRSRMKGPSDEMWDVQSTTSQETFKTADKEEGSSADGATNSASQTPNNESALAKKVHKSLWAFVADIIRLGWIQRGDSHDSSNKSVKKSLSSNSQSTEGWLSSQEHDNDGIRKKYGSTKEKDQQQLINSQSEESESRVVSLPKEENLHAGTQGLHVSGGGTVPKVRTSEGELLSTSSKSDQNISNERLKQPMLDESPKRSRIKDSKLTWVDVMKGYSLDPKAATPPRITTKGSGEVNTGKGMLADTSSATISSTESGHKGDGSDWTYGPSGAIIPYHNAQMQEVMPHDSTSVAMLESPALPASGSLSFEEKNVVQEAPEVIRTEAKDAELKRRMFQRNKQVLKETFDEWEEAYKHDSELRKADELFMREALLEAQRAADIWEFEIVSLLTILRRAVFRVEDLRDSTAHAEIVCIREASNKLKTWRLADTTLYVTLEPCAMCAGAILQARIDTVVWGAPNKLLGADGSWVSSIGKVKLTCIVVYLISRLFPGDSQTSTLDSANQSHTTGPIHPFHPKITIRRGVLSSECSEIMQQFFQLRRKKQKAQSPPRAHHQGHHHPMKFLGKMHNMFGGTFCL</sequence>
<feature type="compositionally biased region" description="Basic and acidic residues" evidence="1">
    <location>
        <begin position="487"/>
        <end position="505"/>
    </location>
</feature>
<dbReference type="PANTHER" id="PTHR11079:SF179">
    <property type="entry name" value="TRNA(ADENINE(34)) DEAMINASE, CHLOROPLASTIC"/>
    <property type="match status" value="1"/>
</dbReference>
<feature type="region of interest" description="Disordered" evidence="1">
    <location>
        <begin position="953"/>
        <end position="985"/>
    </location>
</feature>
<evidence type="ECO:0000259" key="2">
    <source>
        <dbReference type="PROSITE" id="PS51747"/>
    </source>
</evidence>
<dbReference type="InterPro" id="IPR016193">
    <property type="entry name" value="Cytidine_deaminase-like"/>
</dbReference>
<dbReference type="Gene3D" id="3.40.140.10">
    <property type="entry name" value="Cytidine Deaminase, domain 2"/>
    <property type="match status" value="1"/>
</dbReference>
<feature type="region of interest" description="Disordered" evidence="1">
    <location>
        <begin position="1664"/>
        <end position="1686"/>
    </location>
</feature>
<keyword evidence="4" id="KW-1185">Reference proteome</keyword>
<organism evidence="3 4">
    <name type="scientific">Eleusine coracana subsp. coracana</name>
    <dbReference type="NCBI Taxonomy" id="191504"/>
    <lineage>
        <taxon>Eukaryota</taxon>
        <taxon>Viridiplantae</taxon>
        <taxon>Streptophyta</taxon>
        <taxon>Embryophyta</taxon>
        <taxon>Tracheophyta</taxon>
        <taxon>Spermatophyta</taxon>
        <taxon>Magnoliopsida</taxon>
        <taxon>Liliopsida</taxon>
        <taxon>Poales</taxon>
        <taxon>Poaceae</taxon>
        <taxon>PACMAD clade</taxon>
        <taxon>Chloridoideae</taxon>
        <taxon>Cynodonteae</taxon>
        <taxon>Eleusininae</taxon>
        <taxon>Eleusine</taxon>
    </lineage>
</organism>
<dbReference type="SUPFAM" id="SSF53927">
    <property type="entry name" value="Cytidine deaminase-like"/>
    <property type="match status" value="1"/>
</dbReference>
<dbReference type="GO" id="GO:0009507">
    <property type="term" value="C:chloroplast"/>
    <property type="evidence" value="ECO:0007669"/>
    <property type="project" value="TreeGrafter"/>
</dbReference>
<dbReference type="PANTHER" id="PTHR11079">
    <property type="entry name" value="CYTOSINE DEAMINASE FAMILY MEMBER"/>
    <property type="match status" value="1"/>
</dbReference>
<dbReference type="Proteomes" id="UP001054889">
    <property type="component" value="Unassembled WGS sequence"/>
</dbReference>
<feature type="region of interest" description="Disordered" evidence="1">
    <location>
        <begin position="1201"/>
        <end position="1325"/>
    </location>
</feature>
<protein>
    <recommendedName>
        <fullName evidence="2">CMP/dCMP-type deaminase domain-containing protein</fullName>
    </recommendedName>
</protein>
<comment type="caution">
    <text evidence="3">The sequence shown here is derived from an EMBL/GenBank/DDBJ whole genome shotgun (WGS) entry which is preliminary data.</text>
</comment>
<reference evidence="3" key="2">
    <citation type="submission" date="2021-12" db="EMBL/GenBank/DDBJ databases">
        <title>Resequencing data analysis of finger millet.</title>
        <authorList>
            <person name="Hatakeyama M."/>
            <person name="Aluri S."/>
            <person name="Balachadran M.T."/>
            <person name="Sivarajan S.R."/>
            <person name="Poveda L."/>
            <person name="Shimizu-Inatsugi R."/>
            <person name="Schlapbach R."/>
            <person name="Sreeman S.M."/>
            <person name="Shimizu K.K."/>
        </authorList>
    </citation>
    <scope>NUCLEOTIDE SEQUENCE</scope>
</reference>
<dbReference type="GO" id="GO:0046872">
    <property type="term" value="F:metal ion binding"/>
    <property type="evidence" value="ECO:0007669"/>
    <property type="project" value="UniProtKB-KW"/>
</dbReference>
<evidence type="ECO:0000256" key="1">
    <source>
        <dbReference type="SAM" id="MobiDB-lite"/>
    </source>
</evidence>
<reference evidence="3" key="1">
    <citation type="journal article" date="2018" name="DNA Res.">
        <title>Multiple hybrid de novo genome assembly of finger millet, an orphan allotetraploid crop.</title>
        <authorList>
            <person name="Hatakeyama M."/>
            <person name="Aluri S."/>
            <person name="Balachadran M.T."/>
            <person name="Sivarajan S.R."/>
            <person name="Patrignani A."/>
            <person name="Gruter S."/>
            <person name="Poveda L."/>
            <person name="Shimizu-Inatsugi R."/>
            <person name="Baeten J."/>
            <person name="Francoijs K.J."/>
            <person name="Nataraja K.N."/>
            <person name="Reddy Y.A.N."/>
            <person name="Phadnis S."/>
            <person name="Ravikumar R.L."/>
            <person name="Schlapbach R."/>
            <person name="Sreeman S.M."/>
            <person name="Shimizu K.K."/>
        </authorList>
    </citation>
    <scope>NUCLEOTIDE SEQUENCE</scope>
</reference>
<feature type="compositionally biased region" description="Polar residues" evidence="1">
    <location>
        <begin position="956"/>
        <end position="967"/>
    </location>
</feature>
<dbReference type="Pfam" id="PF00383">
    <property type="entry name" value="dCMP_cyt_deam_1"/>
    <property type="match status" value="1"/>
</dbReference>
<dbReference type="GO" id="GO:0002100">
    <property type="term" value="P:tRNA wobble adenosine to inosine editing"/>
    <property type="evidence" value="ECO:0007669"/>
    <property type="project" value="InterPro"/>
</dbReference>
<dbReference type="GO" id="GO:0052717">
    <property type="term" value="F:tRNA-specific adenosine-34 deaminase activity"/>
    <property type="evidence" value="ECO:0007669"/>
    <property type="project" value="UniProtKB-EC"/>
</dbReference>
<evidence type="ECO:0000313" key="4">
    <source>
        <dbReference type="Proteomes" id="UP001054889"/>
    </source>
</evidence>
<accession>A0AAV5EZH4</accession>
<feature type="domain" description="CMP/dCMP-type deaminase" evidence="2">
    <location>
        <begin position="1486"/>
        <end position="1594"/>
    </location>
</feature>
<feature type="region of interest" description="Disordered" evidence="1">
    <location>
        <begin position="396"/>
        <end position="417"/>
    </location>
</feature>
<feature type="compositionally biased region" description="Basic and acidic residues" evidence="1">
    <location>
        <begin position="454"/>
        <end position="474"/>
    </location>
</feature>
<feature type="compositionally biased region" description="Polar residues" evidence="1">
    <location>
        <begin position="1298"/>
        <end position="1310"/>
    </location>
</feature>
<feature type="region of interest" description="Disordered" evidence="1">
    <location>
        <begin position="1107"/>
        <end position="1175"/>
    </location>
</feature>
<feature type="region of interest" description="Disordered" evidence="1">
    <location>
        <begin position="1346"/>
        <end position="1367"/>
    </location>
</feature>
<proteinExistence type="predicted"/>
<gene>
    <name evidence="3" type="primary">gb16998</name>
    <name evidence="3" type="ORF">PR202_gb16998</name>
</gene>